<evidence type="ECO:0000256" key="1">
    <source>
        <dbReference type="ARBA" id="ARBA00004196"/>
    </source>
</evidence>
<protein>
    <submittedName>
        <fullName evidence="5">Thiol-disulfide isomerase or thioredoxin</fullName>
    </submittedName>
</protein>
<dbReference type="GO" id="GO:0016491">
    <property type="term" value="F:oxidoreductase activity"/>
    <property type="evidence" value="ECO:0007669"/>
    <property type="project" value="InterPro"/>
</dbReference>
<dbReference type="PANTHER" id="PTHR42852:SF17">
    <property type="entry name" value="THIOREDOXIN-LIKE PROTEIN HI_1115"/>
    <property type="match status" value="1"/>
</dbReference>
<dbReference type="AlphaFoldDB" id="A0A1G9MVH5"/>
<dbReference type="InterPro" id="IPR013740">
    <property type="entry name" value="Redoxin"/>
</dbReference>
<dbReference type="PROSITE" id="PS51352">
    <property type="entry name" value="THIOREDOXIN_2"/>
    <property type="match status" value="1"/>
</dbReference>
<keyword evidence="3" id="KW-0812">Transmembrane</keyword>
<dbReference type="InterPro" id="IPR050553">
    <property type="entry name" value="Thioredoxin_ResA/DsbE_sf"/>
</dbReference>
<dbReference type="RefSeq" id="WP_092068591.1">
    <property type="nucleotide sequence ID" value="NZ_FNHB01000001.1"/>
</dbReference>
<dbReference type="CDD" id="cd02966">
    <property type="entry name" value="TlpA_like_family"/>
    <property type="match status" value="1"/>
</dbReference>
<dbReference type="STRING" id="146817.SAMN04488502_101814"/>
<organism evidence="5 6">
    <name type="scientific">Dendrosporobacter quercicolus</name>
    <dbReference type="NCBI Taxonomy" id="146817"/>
    <lineage>
        <taxon>Bacteria</taxon>
        <taxon>Bacillati</taxon>
        <taxon>Bacillota</taxon>
        <taxon>Negativicutes</taxon>
        <taxon>Selenomonadales</taxon>
        <taxon>Sporomusaceae</taxon>
        <taxon>Dendrosporobacter</taxon>
    </lineage>
</organism>
<dbReference type="InterPro" id="IPR013766">
    <property type="entry name" value="Thioredoxin_domain"/>
</dbReference>
<keyword evidence="3" id="KW-1133">Transmembrane helix</keyword>
<dbReference type="Proteomes" id="UP000214880">
    <property type="component" value="Unassembled WGS sequence"/>
</dbReference>
<evidence type="ECO:0000256" key="2">
    <source>
        <dbReference type="ARBA" id="ARBA00022748"/>
    </source>
</evidence>
<evidence type="ECO:0000313" key="5">
    <source>
        <dbReference type="EMBL" id="SDL78270.1"/>
    </source>
</evidence>
<evidence type="ECO:0000313" key="6">
    <source>
        <dbReference type="Proteomes" id="UP000214880"/>
    </source>
</evidence>
<name>A0A1G9MVH5_9FIRM</name>
<accession>A0A1G9MVH5</accession>
<keyword evidence="6" id="KW-1185">Reference proteome</keyword>
<evidence type="ECO:0000259" key="4">
    <source>
        <dbReference type="PROSITE" id="PS51352"/>
    </source>
</evidence>
<dbReference type="EMBL" id="FNHB01000001">
    <property type="protein sequence ID" value="SDL78270.1"/>
    <property type="molecule type" value="Genomic_DNA"/>
</dbReference>
<dbReference type="PANTHER" id="PTHR42852">
    <property type="entry name" value="THIOL:DISULFIDE INTERCHANGE PROTEIN DSBE"/>
    <property type="match status" value="1"/>
</dbReference>
<reference evidence="5 6" key="1">
    <citation type="submission" date="2016-10" db="EMBL/GenBank/DDBJ databases">
        <authorList>
            <person name="de Groot N.N."/>
        </authorList>
    </citation>
    <scope>NUCLEOTIDE SEQUENCE [LARGE SCALE GENOMIC DNA]</scope>
    <source>
        <strain evidence="5 6">DSM 1736</strain>
    </source>
</reference>
<keyword evidence="3" id="KW-0472">Membrane</keyword>
<evidence type="ECO:0000256" key="3">
    <source>
        <dbReference type="SAM" id="Phobius"/>
    </source>
</evidence>
<dbReference type="InterPro" id="IPR017937">
    <property type="entry name" value="Thioredoxin_CS"/>
</dbReference>
<proteinExistence type="predicted"/>
<feature type="transmembrane region" description="Helical" evidence="3">
    <location>
        <begin position="6"/>
        <end position="24"/>
    </location>
</feature>
<dbReference type="SUPFAM" id="SSF52833">
    <property type="entry name" value="Thioredoxin-like"/>
    <property type="match status" value="1"/>
</dbReference>
<feature type="domain" description="Thioredoxin" evidence="4">
    <location>
        <begin position="40"/>
        <end position="176"/>
    </location>
</feature>
<dbReference type="GO" id="GO:0016853">
    <property type="term" value="F:isomerase activity"/>
    <property type="evidence" value="ECO:0007669"/>
    <property type="project" value="UniProtKB-KW"/>
</dbReference>
<comment type="subcellular location">
    <subcellularLocation>
        <location evidence="1">Cell envelope</location>
    </subcellularLocation>
</comment>
<dbReference type="PROSITE" id="PS00194">
    <property type="entry name" value="THIOREDOXIN_1"/>
    <property type="match status" value="1"/>
</dbReference>
<dbReference type="Gene3D" id="3.40.30.10">
    <property type="entry name" value="Glutaredoxin"/>
    <property type="match status" value="1"/>
</dbReference>
<dbReference type="GO" id="GO:0030313">
    <property type="term" value="C:cell envelope"/>
    <property type="evidence" value="ECO:0007669"/>
    <property type="project" value="UniProtKB-SubCell"/>
</dbReference>
<dbReference type="OrthoDB" id="9809733at2"/>
<gene>
    <name evidence="5" type="ORF">SAMN04488502_101814</name>
</gene>
<dbReference type="InterPro" id="IPR036249">
    <property type="entry name" value="Thioredoxin-like_sf"/>
</dbReference>
<keyword evidence="5" id="KW-0413">Isomerase</keyword>
<dbReference type="Pfam" id="PF08534">
    <property type="entry name" value="Redoxin"/>
    <property type="match status" value="1"/>
</dbReference>
<keyword evidence="2" id="KW-0201">Cytochrome c-type biogenesis</keyword>
<sequence>MDKRRWGSLIGLLVIAGFIGYTLIDFFKPAQMQMQADTGVTVDSRLPVFTLTGLDGQQVTVGQPGSITVINFWATWCPPCREEMPGLNAFFLKHRQEIRFYAVNIQEPAAKVYEFIQQHHYEFPVLLDQEAVVAKIFRINAIPTTLVADQHGIVRYRKAGSITRQELEAVIGKLQG</sequence>
<dbReference type="GO" id="GO:0017004">
    <property type="term" value="P:cytochrome complex assembly"/>
    <property type="evidence" value="ECO:0007669"/>
    <property type="project" value="UniProtKB-KW"/>
</dbReference>